<dbReference type="OrthoDB" id="10546026at2759"/>
<dbReference type="AlphaFoldDB" id="A0A7J7IFX4"/>
<dbReference type="Proteomes" id="UP000530660">
    <property type="component" value="Unassembled WGS sequence"/>
</dbReference>
<keyword evidence="1" id="KW-1133">Transmembrane helix</keyword>
<dbReference type="EMBL" id="VWRR01000012">
    <property type="protein sequence ID" value="KAF6002005.1"/>
    <property type="molecule type" value="Genomic_DNA"/>
</dbReference>
<protein>
    <submittedName>
        <fullName evidence="2">Uncharacterized protein</fullName>
    </submittedName>
</protein>
<name>A0A7J7IFX4_9RHOD</name>
<feature type="transmembrane region" description="Helical" evidence="1">
    <location>
        <begin position="173"/>
        <end position="196"/>
    </location>
</feature>
<reference evidence="2 3" key="1">
    <citation type="journal article" date="2020" name="J. Phycol.">
        <title>Comparative genome analysis reveals Cyanidiococcus gen. nov., a new extremophilic red algal genus sister to Cyanidioschyzon (Cyanidioschyzonaceae, Rhodophyta).</title>
        <authorList>
            <person name="Liu S.-L."/>
            <person name="Chiang Y.-R."/>
            <person name="Yoon H.S."/>
            <person name="Fu H.-Y."/>
        </authorList>
    </citation>
    <scope>NUCLEOTIDE SEQUENCE [LARGE SCALE GENOMIC DNA]</scope>
    <source>
        <strain evidence="2 3">THAL066</strain>
    </source>
</reference>
<proteinExistence type="predicted"/>
<organism evidence="2 3">
    <name type="scientific">Cyanidiococcus yangmingshanensis</name>
    <dbReference type="NCBI Taxonomy" id="2690220"/>
    <lineage>
        <taxon>Eukaryota</taxon>
        <taxon>Rhodophyta</taxon>
        <taxon>Bangiophyceae</taxon>
        <taxon>Cyanidiales</taxon>
        <taxon>Cyanidiaceae</taxon>
        <taxon>Cyanidiococcus</taxon>
    </lineage>
</organism>
<feature type="transmembrane region" description="Helical" evidence="1">
    <location>
        <begin position="144"/>
        <end position="161"/>
    </location>
</feature>
<sequence length="203" mass="20966">MSLEDCVPGVGQIRGPACLAAFVRVASDTVVLVVGLDTTGRTADVVPLTAAGRSGNAATLYEREAGATTSFERVDKLVPIQGAERDDSKDAWVVLQANIEAAKARYLSPSGQAAARAEMEQLEANIDPRIFEREPQAPASLQQLWIGSGLAAGAALACLVMQSQATMKSAESATNVLNGIAAFLGIVAVGLALAALRNQSGES</sequence>
<accession>A0A7J7IFX4</accession>
<keyword evidence="1" id="KW-0472">Membrane</keyword>
<keyword evidence="1" id="KW-0812">Transmembrane</keyword>
<evidence type="ECO:0000313" key="3">
    <source>
        <dbReference type="Proteomes" id="UP000530660"/>
    </source>
</evidence>
<evidence type="ECO:0000313" key="2">
    <source>
        <dbReference type="EMBL" id="KAF6002005.1"/>
    </source>
</evidence>
<comment type="caution">
    <text evidence="2">The sequence shown here is derived from an EMBL/GenBank/DDBJ whole genome shotgun (WGS) entry which is preliminary data.</text>
</comment>
<evidence type="ECO:0000256" key="1">
    <source>
        <dbReference type="SAM" id="Phobius"/>
    </source>
</evidence>
<gene>
    <name evidence="2" type="ORF">F1559_003069</name>
</gene>
<keyword evidence="3" id="KW-1185">Reference proteome</keyword>